<reference evidence="2" key="1">
    <citation type="submission" date="2009-01" db="EMBL/GenBank/DDBJ databases">
        <title>The Genome Sequence of Brucella pinnipedialis M292/94/1.</title>
        <authorList>
            <consortium name="The Broad Institute Genome Sequencing Platform"/>
            <person name="Ward D."/>
            <person name="Young S.K."/>
            <person name="Kodira C.D."/>
            <person name="Zeng Q."/>
            <person name="Koehrsen M."/>
            <person name="Alvarado L."/>
            <person name="Berlin A."/>
            <person name="Borenstein D."/>
            <person name="Chen Z."/>
            <person name="Engels R."/>
            <person name="Freedman E."/>
            <person name="Gellesch M."/>
            <person name="Goldberg J."/>
            <person name="Griggs A."/>
            <person name="Gujja S."/>
            <person name="Heiman D."/>
            <person name="Hepburn T."/>
            <person name="Howarth C."/>
            <person name="Jen D."/>
            <person name="Larson L."/>
            <person name="Lewis B."/>
            <person name="Mehta T."/>
            <person name="Park D."/>
            <person name="Pearson M."/>
            <person name="Roberts A."/>
            <person name="Saif S."/>
            <person name="Shea T."/>
            <person name="Shenoy N."/>
            <person name="Sisk P."/>
            <person name="Stolte C."/>
            <person name="Sykes S."/>
            <person name="Walk T."/>
            <person name="White J."/>
            <person name="Yandava C."/>
            <person name="Whatmore A.M."/>
            <person name="Perrett L.L."/>
            <person name="O'Callaghan D."/>
            <person name="Nusbaum C."/>
            <person name="Galagan J."/>
            <person name="Birren B."/>
        </authorList>
    </citation>
    <scope>NUCLEOTIDE SEQUENCE [LARGE SCALE GENOMIC DNA]</scope>
    <source>
        <strain evidence="2">M292/94/1</strain>
    </source>
</reference>
<evidence type="ECO:0000259" key="1">
    <source>
        <dbReference type="Pfam" id="PF00534"/>
    </source>
</evidence>
<dbReference type="Proteomes" id="UP000004659">
    <property type="component" value="Unassembled WGS sequence"/>
</dbReference>
<protein>
    <submittedName>
        <fullName evidence="2">Glycosyltransferase</fullName>
    </submittedName>
</protein>
<dbReference type="AlphaFoldDB" id="A0A0E1X4L1"/>
<dbReference type="Pfam" id="PF00534">
    <property type="entry name" value="Glycos_transf_1"/>
    <property type="match status" value="1"/>
</dbReference>
<dbReference type="RefSeq" id="WP_006177348.1">
    <property type="nucleotide sequence ID" value="NZ_EQ999546.1"/>
</dbReference>
<dbReference type="PANTHER" id="PTHR46401">
    <property type="entry name" value="GLYCOSYLTRANSFERASE WBBK-RELATED"/>
    <property type="match status" value="1"/>
</dbReference>
<dbReference type="GO" id="GO:0016757">
    <property type="term" value="F:glycosyltransferase activity"/>
    <property type="evidence" value="ECO:0007669"/>
    <property type="project" value="InterPro"/>
</dbReference>
<name>A0A0E1X4L1_9HYPH</name>
<sequence length="410" mass="46525">MAPRHITVILPAKYRGGILRVTKNIVRMLLKGSQNYGEQCQVRLAVRADTYDIGEEFRDLIDNGVEVREISFKEVPPEDVNNANYFQGRNIDLQSRTYWLMEDGQNNCADSDLWLVVSYSVEYPIAPIRPTLIFATDFIQRYVPDIIWPPRPGEGDAEALAFLRQSDGVLATTPHTRLDAISYAGLPASKVYLAPMEFDPTFLDRYRSVSKVKEPYFLWPTNPNAHKNHAKAFQALDLYYGKLKGKIKTKIVGVSSVRMDPSHRWQAKYENKAYVKSVREIVAGLDNLKSNVEFAGEVADKEYAELLASTCFLWHPTLADNGTFAAVEAAYMGCPTLSNDYPQMRYISNRFEIPMQYFNARSVKEMASALKQMEETPIDVGLLPSRETLSLHSWEAHASEYWDVIVRAAA</sequence>
<organism evidence="2">
    <name type="scientific">Brucella pinnipedialis M292/94/1</name>
    <dbReference type="NCBI Taxonomy" id="520462"/>
    <lineage>
        <taxon>Bacteria</taxon>
        <taxon>Pseudomonadati</taxon>
        <taxon>Pseudomonadota</taxon>
        <taxon>Alphaproteobacteria</taxon>
        <taxon>Hyphomicrobiales</taxon>
        <taxon>Brucellaceae</taxon>
        <taxon>Brucella/Ochrobactrum group</taxon>
        <taxon>Brucella</taxon>
    </lineage>
</organism>
<dbReference type="SUPFAM" id="SSF53756">
    <property type="entry name" value="UDP-Glycosyltransferase/glycogen phosphorylase"/>
    <property type="match status" value="1"/>
</dbReference>
<dbReference type="PANTHER" id="PTHR46401:SF8">
    <property type="entry name" value="BLL6006 PROTEIN"/>
    <property type="match status" value="1"/>
</dbReference>
<dbReference type="EMBL" id="EQ999546">
    <property type="protein sequence ID" value="EEZ31111.1"/>
    <property type="molecule type" value="Genomic_DNA"/>
</dbReference>
<keyword evidence="2" id="KW-0808">Transferase</keyword>
<proteinExistence type="predicted"/>
<evidence type="ECO:0000313" key="2">
    <source>
        <dbReference type="EMBL" id="EEZ31111.1"/>
    </source>
</evidence>
<dbReference type="HOGENOM" id="CLU_711475_0_0_5"/>
<gene>
    <name evidence="2" type="ORF">BALG_01231</name>
</gene>
<dbReference type="InterPro" id="IPR001296">
    <property type="entry name" value="Glyco_trans_1"/>
</dbReference>
<feature type="domain" description="Glycosyl transferase family 1" evidence="1">
    <location>
        <begin position="209"/>
        <end position="375"/>
    </location>
</feature>
<dbReference type="Gene3D" id="3.40.50.2000">
    <property type="entry name" value="Glycogen Phosphorylase B"/>
    <property type="match status" value="1"/>
</dbReference>
<accession>A0A0E1X4L1</accession>